<evidence type="ECO:0000256" key="2">
    <source>
        <dbReference type="ARBA" id="ARBA00022650"/>
    </source>
</evidence>
<keyword evidence="3 6" id="KW-0521">NADP</keyword>
<dbReference type="GO" id="GO:0055129">
    <property type="term" value="P:L-proline biosynthetic process"/>
    <property type="evidence" value="ECO:0007669"/>
    <property type="project" value="UniProtKB-UniRule"/>
</dbReference>
<feature type="domain" description="Pyrroline-5-carboxylate reductase dimerisation" evidence="10">
    <location>
        <begin position="165"/>
        <end position="269"/>
    </location>
</feature>
<dbReference type="KEGG" id="bbev:BBEV_1352"/>
<keyword evidence="2 6" id="KW-0641">Proline biosynthesis</keyword>
<dbReference type="Pfam" id="PF14748">
    <property type="entry name" value="P5CR_dimer"/>
    <property type="match status" value="1"/>
</dbReference>
<dbReference type="GO" id="GO:0004735">
    <property type="term" value="F:pyrroline-5-carboxylate reductase activity"/>
    <property type="evidence" value="ECO:0007669"/>
    <property type="project" value="UniProtKB-UniRule"/>
</dbReference>
<evidence type="ECO:0000259" key="10">
    <source>
        <dbReference type="Pfam" id="PF14748"/>
    </source>
</evidence>
<evidence type="ECO:0000256" key="1">
    <source>
        <dbReference type="ARBA" id="ARBA00005525"/>
    </source>
</evidence>
<sequence>MTVNISLIGAGSMAEALIAGWTNEQNNGRYHKHIQVTNHSNNTRLRYLEETYQVKAERDPASLIQHSDVIILACKPKDWQEALTPYLDYFTPEHTLISVMAGITTEDFESFFPFRIPVIRAIPNTSAVVNEAMTPYACGQHMTPSKHKIFKNLFLDIGDIQVVDENQMDAMTALTGTGPAYIYYLMESMEKAAIQEGIDPEMARKLVSQTLLGAGIRVKSEDIPPKILYEQIMSPGGTTEAGFKILQEHQVQSSVIDCISAACNRSKELGQSLTSNSKLKPDTTDKQ</sequence>
<comment type="similarity">
    <text evidence="1 6">Belongs to the pyrroline-5-carboxylate reductase family.</text>
</comment>
<dbReference type="InterPro" id="IPR000304">
    <property type="entry name" value="Pyrroline-COOH_reductase"/>
</dbReference>
<dbReference type="STRING" id="632773.BBEV_1352"/>
<comment type="function">
    <text evidence="5 6">Catalyzes the reduction of 1-pyrroline-5-carboxylate (PCA) to L-proline.</text>
</comment>
<keyword evidence="4 6" id="KW-0560">Oxidoreductase</keyword>
<evidence type="ECO:0000256" key="5">
    <source>
        <dbReference type="ARBA" id="ARBA00058118"/>
    </source>
</evidence>
<comment type="pathway">
    <text evidence="6">Amino-acid biosynthesis; L-proline biosynthesis; L-proline from L-glutamate 5-semialdehyde: step 1/1.</text>
</comment>
<dbReference type="AlphaFoldDB" id="A0A1D7QUQ3"/>
<dbReference type="PATRIC" id="fig|632773.3.peg.1427"/>
<dbReference type="Gene3D" id="3.40.50.720">
    <property type="entry name" value="NAD(P)-binding Rossmann-like Domain"/>
    <property type="match status" value="1"/>
</dbReference>
<dbReference type="InterPro" id="IPR028939">
    <property type="entry name" value="P5C_Rdtase_cat_N"/>
</dbReference>
<evidence type="ECO:0000313" key="12">
    <source>
        <dbReference type="Proteomes" id="UP000094463"/>
    </source>
</evidence>
<dbReference type="InterPro" id="IPR036291">
    <property type="entry name" value="NAD(P)-bd_dom_sf"/>
</dbReference>
<feature type="binding site" evidence="8">
    <location>
        <begin position="8"/>
        <end position="13"/>
    </location>
    <ligand>
        <name>NADP(+)</name>
        <dbReference type="ChEBI" id="CHEBI:58349"/>
    </ligand>
</feature>
<dbReference type="Gene3D" id="1.10.3730.10">
    <property type="entry name" value="ProC C-terminal domain-like"/>
    <property type="match status" value="1"/>
</dbReference>
<dbReference type="PANTHER" id="PTHR11645">
    <property type="entry name" value="PYRROLINE-5-CARBOXYLATE REDUCTASE"/>
    <property type="match status" value="1"/>
</dbReference>
<dbReference type="EMBL" id="CP012502">
    <property type="protein sequence ID" value="AOM82715.1"/>
    <property type="molecule type" value="Genomic_DNA"/>
</dbReference>
<evidence type="ECO:0000256" key="3">
    <source>
        <dbReference type="ARBA" id="ARBA00022857"/>
    </source>
</evidence>
<evidence type="ECO:0000256" key="7">
    <source>
        <dbReference type="NCBIfam" id="TIGR00112"/>
    </source>
</evidence>
<proteinExistence type="inferred from homology"/>
<evidence type="ECO:0000256" key="6">
    <source>
        <dbReference type="HAMAP-Rule" id="MF_01925"/>
    </source>
</evidence>
<dbReference type="Proteomes" id="UP000094463">
    <property type="component" value="Chromosome"/>
</dbReference>
<dbReference type="NCBIfam" id="TIGR00112">
    <property type="entry name" value="proC"/>
    <property type="match status" value="1"/>
</dbReference>
<keyword evidence="6" id="KW-0963">Cytoplasm</keyword>
<comment type="catalytic activity">
    <reaction evidence="6">
        <text>L-proline + NADP(+) = (S)-1-pyrroline-5-carboxylate + NADPH + 2 H(+)</text>
        <dbReference type="Rhea" id="RHEA:14109"/>
        <dbReference type="ChEBI" id="CHEBI:15378"/>
        <dbReference type="ChEBI" id="CHEBI:17388"/>
        <dbReference type="ChEBI" id="CHEBI:57783"/>
        <dbReference type="ChEBI" id="CHEBI:58349"/>
        <dbReference type="ChEBI" id="CHEBI:60039"/>
        <dbReference type="EC" id="1.5.1.2"/>
    </reaction>
</comment>
<dbReference type="Pfam" id="PF03807">
    <property type="entry name" value="F420_oxidored"/>
    <property type="match status" value="1"/>
</dbReference>
<evidence type="ECO:0000259" key="9">
    <source>
        <dbReference type="Pfam" id="PF03807"/>
    </source>
</evidence>
<feature type="domain" description="Pyrroline-5-carboxylate reductase catalytic N-terminal" evidence="9">
    <location>
        <begin position="5"/>
        <end position="102"/>
    </location>
</feature>
<dbReference type="PANTHER" id="PTHR11645:SF49">
    <property type="entry name" value="PYRROLINE-5-CARBOXYLATE REDUCTASE 1"/>
    <property type="match status" value="1"/>
</dbReference>
<dbReference type="RefSeq" id="WP_069364772.1">
    <property type="nucleotide sequence ID" value="NZ_CP012502.1"/>
</dbReference>
<organism evidence="11 12">
    <name type="scientific">Salisediminibacterium beveridgei</name>
    <dbReference type="NCBI Taxonomy" id="632773"/>
    <lineage>
        <taxon>Bacteria</taxon>
        <taxon>Bacillati</taxon>
        <taxon>Bacillota</taxon>
        <taxon>Bacilli</taxon>
        <taxon>Bacillales</taxon>
        <taxon>Bacillaceae</taxon>
        <taxon>Salisediminibacterium</taxon>
    </lineage>
</organism>
<keyword evidence="12" id="KW-1185">Reference proteome</keyword>
<accession>A0A1D7QUQ3</accession>
<evidence type="ECO:0000256" key="4">
    <source>
        <dbReference type="ARBA" id="ARBA00023002"/>
    </source>
</evidence>
<reference evidence="11 12" key="1">
    <citation type="submission" date="2015-08" db="EMBL/GenBank/DDBJ databases">
        <title>The complete genome sequence of Bacillus beveridgei MLTeJB.</title>
        <authorList>
            <person name="Hanson T.E."/>
            <person name="Mesa C."/>
            <person name="Basesman S.M."/>
            <person name="Oremland R.S."/>
        </authorList>
    </citation>
    <scope>NUCLEOTIDE SEQUENCE [LARGE SCALE GENOMIC DNA]</scope>
    <source>
        <strain evidence="11 12">MLTeJB</strain>
    </source>
</reference>
<comment type="catalytic activity">
    <reaction evidence="6">
        <text>L-proline + NAD(+) = (S)-1-pyrroline-5-carboxylate + NADH + 2 H(+)</text>
        <dbReference type="Rhea" id="RHEA:14105"/>
        <dbReference type="ChEBI" id="CHEBI:15378"/>
        <dbReference type="ChEBI" id="CHEBI:17388"/>
        <dbReference type="ChEBI" id="CHEBI:57540"/>
        <dbReference type="ChEBI" id="CHEBI:57945"/>
        <dbReference type="ChEBI" id="CHEBI:60039"/>
        <dbReference type="EC" id="1.5.1.2"/>
    </reaction>
</comment>
<dbReference type="InterPro" id="IPR029036">
    <property type="entry name" value="P5CR_dimer"/>
</dbReference>
<gene>
    <name evidence="11" type="primary">proI-2</name>
    <name evidence="6" type="synonym">proC</name>
    <name evidence="11" type="ORF">BBEV_1352</name>
</gene>
<dbReference type="UniPathway" id="UPA00098">
    <property type="reaction ID" value="UER00361"/>
</dbReference>
<feature type="binding site" evidence="8">
    <location>
        <begin position="73"/>
        <end position="76"/>
    </location>
    <ligand>
        <name>NADP(+)</name>
        <dbReference type="ChEBI" id="CHEBI:58349"/>
    </ligand>
</feature>
<dbReference type="EC" id="1.5.1.2" evidence="6 7"/>
<name>A0A1D7QUQ3_9BACI</name>
<dbReference type="SUPFAM" id="SSF48179">
    <property type="entry name" value="6-phosphogluconate dehydrogenase C-terminal domain-like"/>
    <property type="match status" value="1"/>
</dbReference>
<dbReference type="GO" id="GO:0005737">
    <property type="term" value="C:cytoplasm"/>
    <property type="evidence" value="ECO:0007669"/>
    <property type="project" value="UniProtKB-SubCell"/>
</dbReference>
<dbReference type="InterPro" id="IPR008927">
    <property type="entry name" value="6-PGluconate_DH-like_C_sf"/>
</dbReference>
<evidence type="ECO:0000256" key="8">
    <source>
        <dbReference type="PIRSR" id="PIRSR000193-1"/>
    </source>
</evidence>
<comment type="subcellular location">
    <subcellularLocation>
        <location evidence="6">Cytoplasm</location>
    </subcellularLocation>
</comment>
<evidence type="ECO:0000313" key="11">
    <source>
        <dbReference type="EMBL" id="AOM82715.1"/>
    </source>
</evidence>
<dbReference type="SUPFAM" id="SSF51735">
    <property type="entry name" value="NAD(P)-binding Rossmann-fold domains"/>
    <property type="match status" value="1"/>
</dbReference>
<protein>
    <recommendedName>
        <fullName evidence="6 7">Pyrroline-5-carboxylate reductase</fullName>
        <shortName evidence="6">P5C reductase</shortName>
        <shortName evidence="6">P5CR</shortName>
        <ecNumber evidence="6 7">1.5.1.2</ecNumber>
    </recommendedName>
    <alternativeName>
        <fullName evidence="6">PCA reductase</fullName>
    </alternativeName>
</protein>
<dbReference type="FunFam" id="1.10.3730.10:FF:000001">
    <property type="entry name" value="Pyrroline-5-carboxylate reductase"/>
    <property type="match status" value="1"/>
</dbReference>
<keyword evidence="6" id="KW-0028">Amino-acid biosynthesis</keyword>
<dbReference type="HAMAP" id="MF_01925">
    <property type="entry name" value="P5C_reductase"/>
    <property type="match status" value="1"/>
</dbReference>
<dbReference type="PIRSF" id="PIRSF000193">
    <property type="entry name" value="Pyrrol-5-carb_rd"/>
    <property type="match status" value="1"/>
</dbReference>